<evidence type="ECO:0000313" key="1">
    <source>
        <dbReference type="EMBL" id="CAH2059182.1"/>
    </source>
</evidence>
<proteinExistence type="predicted"/>
<protein>
    <submittedName>
        <fullName evidence="1">Uncharacterized protein</fullName>
    </submittedName>
</protein>
<sequence>MPKPRCGEKYTHTHRRANSTAASVWSCPMPTKKYPKCAPKMSNRRRDGFRLLKYKGYFRNNEAGSRGGAARRLSQEQQSKVTVILLAGGSGVFGDLRRLRTTRFGAFFISAFCASLVDCNKDWALASDLWVTFEVSSSSSEMHDVEAGAGPPIAVIGMAWTCVARRRDDEPRQLLKI</sequence>
<accession>A0ABN8IN75</accession>
<reference evidence="1" key="1">
    <citation type="submission" date="2022-03" db="EMBL/GenBank/DDBJ databases">
        <authorList>
            <person name="Martin H S."/>
        </authorList>
    </citation>
    <scope>NUCLEOTIDE SEQUENCE</scope>
</reference>
<gene>
    <name evidence="1" type="ORF">IPOD504_LOCUS10758</name>
</gene>
<organism evidence="1 2">
    <name type="scientific">Iphiclides podalirius</name>
    <name type="common">scarce swallowtail</name>
    <dbReference type="NCBI Taxonomy" id="110791"/>
    <lineage>
        <taxon>Eukaryota</taxon>
        <taxon>Metazoa</taxon>
        <taxon>Ecdysozoa</taxon>
        <taxon>Arthropoda</taxon>
        <taxon>Hexapoda</taxon>
        <taxon>Insecta</taxon>
        <taxon>Pterygota</taxon>
        <taxon>Neoptera</taxon>
        <taxon>Endopterygota</taxon>
        <taxon>Lepidoptera</taxon>
        <taxon>Glossata</taxon>
        <taxon>Ditrysia</taxon>
        <taxon>Papilionoidea</taxon>
        <taxon>Papilionidae</taxon>
        <taxon>Papilioninae</taxon>
        <taxon>Iphiclides</taxon>
    </lineage>
</organism>
<feature type="non-terminal residue" evidence="1">
    <location>
        <position position="1"/>
    </location>
</feature>
<dbReference type="Proteomes" id="UP000837857">
    <property type="component" value="Chromosome 26"/>
</dbReference>
<evidence type="ECO:0000313" key="2">
    <source>
        <dbReference type="Proteomes" id="UP000837857"/>
    </source>
</evidence>
<dbReference type="EMBL" id="OW152838">
    <property type="protein sequence ID" value="CAH2059182.1"/>
    <property type="molecule type" value="Genomic_DNA"/>
</dbReference>
<keyword evidence="2" id="KW-1185">Reference proteome</keyword>
<name>A0ABN8IN75_9NEOP</name>